<name>A0A9J6H7Y5_HAELO</name>
<dbReference type="VEuPathDB" id="VectorBase:HLOH_062917"/>
<organism evidence="2 3">
    <name type="scientific">Haemaphysalis longicornis</name>
    <name type="common">Bush tick</name>
    <dbReference type="NCBI Taxonomy" id="44386"/>
    <lineage>
        <taxon>Eukaryota</taxon>
        <taxon>Metazoa</taxon>
        <taxon>Ecdysozoa</taxon>
        <taxon>Arthropoda</taxon>
        <taxon>Chelicerata</taxon>
        <taxon>Arachnida</taxon>
        <taxon>Acari</taxon>
        <taxon>Parasitiformes</taxon>
        <taxon>Ixodida</taxon>
        <taxon>Ixodoidea</taxon>
        <taxon>Ixodidae</taxon>
        <taxon>Haemaphysalinae</taxon>
        <taxon>Haemaphysalis</taxon>
    </lineage>
</organism>
<protein>
    <submittedName>
        <fullName evidence="2">Uncharacterized protein</fullName>
    </submittedName>
</protein>
<keyword evidence="3" id="KW-1185">Reference proteome</keyword>
<dbReference type="EMBL" id="JABSTR010000988">
    <property type="protein sequence ID" value="KAH9383178.1"/>
    <property type="molecule type" value="Genomic_DNA"/>
</dbReference>
<dbReference type="AlphaFoldDB" id="A0A9J6H7Y5"/>
<evidence type="ECO:0000313" key="2">
    <source>
        <dbReference type="EMBL" id="KAH9383178.1"/>
    </source>
</evidence>
<accession>A0A9J6H7Y5</accession>
<gene>
    <name evidence="2" type="ORF">HPB48_024004</name>
</gene>
<proteinExistence type="predicted"/>
<comment type="caution">
    <text evidence="2">The sequence shown here is derived from an EMBL/GenBank/DDBJ whole genome shotgun (WGS) entry which is preliminary data.</text>
</comment>
<sequence>MVLQTGLHVHKDYLSWQGLRMELFKRPRGKGSSKLSAPQSKKGVPQKKLAVTKSSGFELVGSEVKLKKNMATIPICRGFSG</sequence>
<reference evidence="2 3" key="1">
    <citation type="journal article" date="2020" name="Cell">
        <title>Large-Scale Comparative Analyses of Tick Genomes Elucidate Their Genetic Diversity and Vector Capacities.</title>
        <authorList>
            <consortium name="Tick Genome and Microbiome Consortium (TIGMIC)"/>
            <person name="Jia N."/>
            <person name="Wang J."/>
            <person name="Shi W."/>
            <person name="Du L."/>
            <person name="Sun Y."/>
            <person name="Zhan W."/>
            <person name="Jiang J.F."/>
            <person name="Wang Q."/>
            <person name="Zhang B."/>
            <person name="Ji P."/>
            <person name="Bell-Sakyi L."/>
            <person name="Cui X.M."/>
            <person name="Yuan T.T."/>
            <person name="Jiang B.G."/>
            <person name="Yang W.F."/>
            <person name="Lam T.T."/>
            <person name="Chang Q.C."/>
            <person name="Ding S.J."/>
            <person name="Wang X.J."/>
            <person name="Zhu J.G."/>
            <person name="Ruan X.D."/>
            <person name="Zhao L."/>
            <person name="Wei J.T."/>
            <person name="Ye R.Z."/>
            <person name="Que T.C."/>
            <person name="Du C.H."/>
            <person name="Zhou Y.H."/>
            <person name="Cheng J.X."/>
            <person name="Dai P.F."/>
            <person name="Guo W.B."/>
            <person name="Han X.H."/>
            <person name="Huang E.J."/>
            <person name="Li L.F."/>
            <person name="Wei W."/>
            <person name="Gao Y.C."/>
            <person name="Liu J.Z."/>
            <person name="Shao H.Z."/>
            <person name="Wang X."/>
            <person name="Wang C.C."/>
            <person name="Yang T.C."/>
            <person name="Huo Q.B."/>
            <person name="Li W."/>
            <person name="Chen H.Y."/>
            <person name="Chen S.E."/>
            <person name="Zhou L.G."/>
            <person name="Ni X.B."/>
            <person name="Tian J.H."/>
            <person name="Sheng Y."/>
            <person name="Liu T."/>
            <person name="Pan Y.S."/>
            <person name="Xia L.Y."/>
            <person name="Li J."/>
            <person name="Zhao F."/>
            <person name="Cao W.C."/>
        </authorList>
    </citation>
    <scope>NUCLEOTIDE SEQUENCE [LARGE SCALE GENOMIC DNA]</scope>
    <source>
        <strain evidence="2">HaeL-2018</strain>
    </source>
</reference>
<dbReference type="Proteomes" id="UP000821853">
    <property type="component" value="Unassembled WGS sequence"/>
</dbReference>
<feature type="region of interest" description="Disordered" evidence="1">
    <location>
        <begin position="27"/>
        <end position="48"/>
    </location>
</feature>
<evidence type="ECO:0000256" key="1">
    <source>
        <dbReference type="SAM" id="MobiDB-lite"/>
    </source>
</evidence>
<evidence type="ECO:0000313" key="3">
    <source>
        <dbReference type="Proteomes" id="UP000821853"/>
    </source>
</evidence>